<name>A0A8S2FJJ0_9BILA</name>
<accession>A0A8S2FJJ0</accession>
<feature type="non-terminal residue" evidence="1">
    <location>
        <position position="95"/>
    </location>
</feature>
<gene>
    <name evidence="1" type="ORF">OVA965_LOCUS36436</name>
    <name evidence="2" type="ORF">TMI583_LOCUS37447</name>
</gene>
<dbReference type="Proteomes" id="UP000677228">
    <property type="component" value="Unassembled WGS sequence"/>
</dbReference>
<sequence length="95" mass="11118">MKKLSQYDLTWQQYLNSFNNGQQITIDPITNKPIITSFNVHTTNAWFISEKAESIFKLEPYYRDYVNYNEHQVLRPIQQVATSLSSKGNKDNTCP</sequence>
<organism evidence="1 3">
    <name type="scientific">Didymodactylos carnosus</name>
    <dbReference type="NCBI Taxonomy" id="1234261"/>
    <lineage>
        <taxon>Eukaryota</taxon>
        <taxon>Metazoa</taxon>
        <taxon>Spiralia</taxon>
        <taxon>Gnathifera</taxon>
        <taxon>Rotifera</taxon>
        <taxon>Eurotatoria</taxon>
        <taxon>Bdelloidea</taxon>
        <taxon>Philodinida</taxon>
        <taxon>Philodinidae</taxon>
        <taxon>Didymodactylos</taxon>
    </lineage>
</organism>
<dbReference type="EMBL" id="CAJOBA010054925">
    <property type="protein sequence ID" value="CAF4279011.1"/>
    <property type="molecule type" value="Genomic_DNA"/>
</dbReference>
<comment type="caution">
    <text evidence="1">The sequence shown here is derived from an EMBL/GenBank/DDBJ whole genome shotgun (WGS) entry which is preliminary data.</text>
</comment>
<proteinExistence type="predicted"/>
<protein>
    <submittedName>
        <fullName evidence="1">Uncharacterized protein</fullName>
    </submittedName>
</protein>
<dbReference type="Proteomes" id="UP000682733">
    <property type="component" value="Unassembled WGS sequence"/>
</dbReference>
<evidence type="ECO:0000313" key="1">
    <source>
        <dbReference type="EMBL" id="CAF1489615.1"/>
    </source>
</evidence>
<dbReference type="EMBL" id="CAJNOK010032965">
    <property type="protein sequence ID" value="CAF1489615.1"/>
    <property type="molecule type" value="Genomic_DNA"/>
</dbReference>
<evidence type="ECO:0000313" key="3">
    <source>
        <dbReference type="Proteomes" id="UP000677228"/>
    </source>
</evidence>
<dbReference type="AlphaFoldDB" id="A0A8S2FJJ0"/>
<reference evidence="1" key="1">
    <citation type="submission" date="2021-02" db="EMBL/GenBank/DDBJ databases">
        <authorList>
            <person name="Nowell W R."/>
        </authorList>
    </citation>
    <scope>NUCLEOTIDE SEQUENCE</scope>
</reference>
<evidence type="ECO:0000313" key="2">
    <source>
        <dbReference type="EMBL" id="CAF4279011.1"/>
    </source>
</evidence>